<feature type="transmembrane region" description="Helical" evidence="9">
    <location>
        <begin position="751"/>
        <end position="774"/>
    </location>
</feature>
<keyword evidence="7 9" id="KW-0472">Membrane</keyword>
<dbReference type="EMBL" id="JBGBPQ010000002">
    <property type="protein sequence ID" value="KAL1528734.1"/>
    <property type="molecule type" value="Genomic_DNA"/>
</dbReference>
<evidence type="ECO:0008006" key="15">
    <source>
        <dbReference type="Google" id="ProtNLM"/>
    </source>
</evidence>
<dbReference type="GO" id="GO:0016020">
    <property type="term" value="C:membrane"/>
    <property type="evidence" value="ECO:0007669"/>
    <property type="project" value="UniProtKB-SubCell"/>
</dbReference>
<feature type="transmembrane region" description="Helical" evidence="9">
    <location>
        <begin position="823"/>
        <end position="842"/>
    </location>
</feature>
<feature type="region of interest" description="Disordered" evidence="8">
    <location>
        <begin position="548"/>
        <end position="574"/>
    </location>
</feature>
<dbReference type="Pfam" id="PF03188">
    <property type="entry name" value="Cytochrom_B561"/>
    <property type="match status" value="1"/>
</dbReference>
<evidence type="ECO:0000256" key="5">
    <source>
        <dbReference type="ARBA" id="ARBA00022982"/>
    </source>
</evidence>
<feature type="compositionally biased region" description="Low complexity" evidence="8">
    <location>
        <begin position="924"/>
        <end position="938"/>
    </location>
</feature>
<feature type="domain" description="DOMON" evidence="11">
    <location>
        <begin position="209"/>
        <end position="324"/>
    </location>
</feature>
<dbReference type="InterPro" id="IPR006593">
    <property type="entry name" value="Cyt_b561/ferric_Rdtase_TM"/>
</dbReference>
<dbReference type="PANTHER" id="PTHR23130:SF171">
    <property type="entry name" value="OS01G0895300 PROTEIN"/>
    <property type="match status" value="1"/>
</dbReference>
<keyword evidence="14" id="KW-1185">Reference proteome</keyword>
<dbReference type="PROSITE" id="PS50939">
    <property type="entry name" value="CYTOCHROME_B561"/>
    <property type="match status" value="1"/>
</dbReference>
<dbReference type="Proteomes" id="UP001515480">
    <property type="component" value="Unassembled WGS sequence"/>
</dbReference>
<protein>
    <recommendedName>
        <fullName evidence="15">Cytochrome b561 domain-containing protein</fullName>
    </recommendedName>
</protein>
<dbReference type="PROSITE" id="PS50836">
    <property type="entry name" value="DOMON"/>
    <property type="match status" value="3"/>
</dbReference>
<feature type="transmembrane region" description="Helical" evidence="9">
    <location>
        <begin position="895"/>
        <end position="915"/>
    </location>
</feature>
<dbReference type="SMART" id="SM00664">
    <property type="entry name" value="DoH"/>
    <property type="match status" value="3"/>
</dbReference>
<dbReference type="CDD" id="cd09631">
    <property type="entry name" value="DOMON_DOH"/>
    <property type="match status" value="3"/>
</dbReference>
<keyword evidence="5" id="KW-0249">Electron transport</keyword>
<evidence type="ECO:0000256" key="10">
    <source>
        <dbReference type="SAM" id="SignalP"/>
    </source>
</evidence>
<feature type="compositionally biased region" description="Pro residues" evidence="8">
    <location>
        <begin position="171"/>
        <end position="189"/>
    </location>
</feature>
<keyword evidence="4 10" id="KW-0732">Signal</keyword>
<keyword evidence="6 9" id="KW-1133">Transmembrane helix</keyword>
<feature type="region of interest" description="Disordered" evidence="8">
    <location>
        <begin position="169"/>
        <end position="195"/>
    </location>
</feature>
<reference evidence="13 14" key="1">
    <citation type="journal article" date="2024" name="Science">
        <title>Giant polyketide synthase enzymes in the biosynthesis of giant marine polyether toxins.</title>
        <authorList>
            <person name="Fallon T.R."/>
            <person name="Shende V.V."/>
            <person name="Wierzbicki I.H."/>
            <person name="Pendleton A.L."/>
            <person name="Watervoot N.F."/>
            <person name="Auber R.P."/>
            <person name="Gonzalez D.J."/>
            <person name="Wisecaver J.H."/>
            <person name="Moore B.S."/>
        </authorList>
    </citation>
    <scope>NUCLEOTIDE SEQUENCE [LARGE SCALE GENOMIC DNA]</scope>
    <source>
        <strain evidence="13 14">12B1</strain>
    </source>
</reference>
<dbReference type="SUPFAM" id="SSF49344">
    <property type="entry name" value="CBD9-like"/>
    <property type="match status" value="1"/>
</dbReference>
<evidence type="ECO:0000256" key="9">
    <source>
        <dbReference type="SAM" id="Phobius"/>
    </source>
</evidence>
<feature type="signal peptide" evidence="10">
    <location>
        <begin position="1"/>
        <end position="20"/>
    </location>
</feature>
<dbReference type="Gene3D" id="1.20.120.1770">
    <property type="match status" value="1"/>
</dbReference>
<comment type="subcellular location">
    <subcellularLocation>
        <location evidence="1">Membrane</location>
    </subcellularLocation>
</comment>
<dbReference type="Pfam" id="PF03351">
    <property type="entry name" value="DOMON"/>
    <property type="match status" value="3"/>
</dbReference>
<dbReference type="AlphaFoldDB" id="A0AB34K2Y7"/>
<feature type="transmembrane region" description="Helical" evidence="9">
    <location>
        <begin position="786"/>
        <end position="803"/>
    </location>
</feature>
<keyword evidence="3 9" id="KW-0812">Transmembrane</keyword>
<organism evidence="13 14">
    <name type="scientific">Prymnesium parvum</name>
    <name type="common">Toxic golden alga</name>
    <dbReference type="NCBI Taxonomy" id="97485"/>
    <lineage>
        <taxon>Eukaryota</taxon>
        <taxon>Haptista</taxon>
        <taxon>Haptophyta</taxon>
        <taxon>Prymnesiophyceae</taxon>
        <taxon>Prymnesiales</taxon>
        <taxon>Prymnesiaceae</taxon>
        <taxon>Prymnesium</taxon>
    </lineage>
</organism>
<feature type="transmembrane region" description="Helical" evidence="9">
    <location>
        <begin position="863"/>
        <end position="883"/>
    </location>
</feature>
<evidence type="ECO:0000256" key="7">
    <source>
        <dbReference type="ARBA" id="ARBA00023136"/>
    </source>
</evidence>
<feature type="compositionally biased region" description="Pro residues" evidence="8">
    <location>
        <begin position="550"/>
        <end position="565"/>
    </location>
</feature>
<evidence type="ECO:0000259" key="12">
    <source>
        <dbReference type="PROSITE" id="PS50939"/>
    </source>
</evidence>
<accession>A0AB34K2Y7</accession>
<evidence type="ECO:0000256" key="8">
    <source>
        <dbReference type="SAM" id="MobiDB-lite"/>
    </source>
</evidence>
<dbReference type="InterPro" id="IPR045266">
    <property type="entry name" value="DOH_DOMON"/>
</dbReference>
<keyword evidence="2" id="KW-0813">Transport</keyword>
<feature type="domain" description="Cytochrome b561" evidence="12">
    <location>
        <begin position="716"/>
        <end position="915"/>
    </location>
</feature>
<feature type="compositionally biased region" description="Pro residues" evidence="8">
    <location>
        <begin position="347"/>
        <end position="374"/>
    </location>
</feature>
<feature type="region of interest" description="Disordered" evidence="8">
    <location>
        <begin position="342"/>
        <end position="379"/>
    </location>
</feature>
<dbReference type="PANTHER" id="PTHR23130">
    <property type="entry name" value="CYTOCHROME B561 AND DOMON DOMAIN-CONTAINING PROTEIN"/>
    <property type="match status" value="1"/>
</dbReference>
<feature type="region of interest" description="Disordered" evidence="8">
    <location>
        <begin position="920"/>
        <end position="950"/>
    </location>
</feature>
<dbReference type="InterPro" id="IPR005018">
    <property type="entry name" value="DOMON_domain"/>
</dbReference>
<proteinExistence type="predicted"/>
<dbReference type="CDD" id="cd08760">
    <property type="entry name" value="Cyt_b561_FRRS1_like"/>
    <property type="match status" value="1"/>
</dbReference>
<evidence type="ECO:0000256" key="3">
    <source>
        <dbReference type="ARBA" id="ARBA00022692"/>
    </source>
</evidence>
<evidence type="ECO:0000256" key="4">
    <source>
        <dbReference type="ARBA" id="ARBA00022729"/>
    </source>
</evidence>
<evidence type="ECO:0000313" key="14">
    <source>
        <dbReference type="Proteomes" id="UP001515480"/>
    </source>
</evidence>
<feature type="chain" id="PRO_5044214918" description="Cytochrome b561 domain-containing protein" evidence="10">
    <location>
        <begin position="21"/>
        <end position="950"/>
    </location>
</feature>
<feature type="domain" description="DOMON" evidence="11">
    <location>
        <begin position="399"/>
        <end position="524"/>
    </location>
</feature>
<dbReference type="SMART" id="SM00665">
    <property type="entry name" value="B561"/>
    <property type="match status" value="1"/>
</dbReference>
<evidence type="ECO:0000256" key="2">
    <source>
        <dbReference type="ARBA" id="ARBA00022448"/>
    </source>
</evidence>
<name>A0AB34K2Y7_PRYPA</name>
<feature type="domain" description="DOMON" evidence="11">
    <location>
        <begin position="591"/>
        <end position="713"/>
    </location>
</feature>
<sequence length="950" mass="99641">MARGALFLLALAIPAAPYSGLDNNWNVTIIGSIDANNCIRIASASDIIDEGENTTIPDAPNVTCVADPGSTVINGYVMDNLCLGAFINNQFPTNGAPGWTPDRVHVRSSTPQHTRGCLTLFRCAVTGFNLVRNIGTESEPNYRYFAGIEAGASGRLMFDFLVNARLGVDLPPTPPTPPPTPPAAPPPSTCDPSDEAGYDCRAEPANALAGYVVHWRLLSATSIKMLVTIPDPTGFVGIGFSADGGMVGSDAVIGWPGHVEMYHLAAQDATIVGNNLVAGALTDASAALVDGNLRVAFTRPYVLSHPGAVTVVPTRPTRMIWSVGPSNSIEYHGQTRGAYTLRLDPSVGPPSAPAPPPLPPPPPGRPSPPPPPSSPRTDAEISYEEGFSFMLRNITGVPKGFEIHWRPPAGLLSSSGRRLEADDDIKILIKLPTPAGFVGIGFSADGNMIGSDAVIGWPGHVEMYHLAAQDATIVGNNLVADALTNASATIVNGTMRLEFTRPYVLSHPGAVVLQGQQSMLWSLGPSNALGYHGTNRGKFTVNYAGGAIAPSPPTLPPPPPTPPTSPTSGCTPSDEVGFEAGCKYEPPGAPDGYVLHWVLETTLRRSLAEASVKMLVTIPDPGGYVGIGFSSSGAMIGSDAVIGWPGHVEMYHLAAKNPTAVGDNLLAGVLTDASATLVDGNLRVAFTRPLLLSHAGAVPIDPAADLILLWSVGPGNALASHGASKGAYAVRLDGGEAGAVALTDIQKFKRLHGILMTISWGFLLPAGAVIAKFFKHKDPLWFHLHRFFQVCGLALAITGWVVALTEFGPLGGEEAEDNVKAHGILGILVMSIGFMQPCNALIRPHKDGKYRFLWECLHKGSGWFAIALAVAVITLGIDILSVQETTAFPDAKTHFWIFYGIFFGLLALLAAAGFLTGGKNGTQKSTESKSLGSSSATSDTKDHLKGASCA</sequence>
<evidence type="ECO:0000313" key="13">
    <source>
        <dbReference type="EMBL" id="KAL1528734.1"/>
    </source>
</evidence>
<gene>
    <name evidence="13" type="ORF">AB1Y20_010067</name>
</gene>
<evidence type="ECO:0000259" key="11">
    <source>
        <dbReference type="PROSITE" id="PS50836"/>
    </source>
</evidence>
<evidence type="ECO:0000256" key="1">
    <source>
        <dbReference type="ARBA" id="ARBA00004370"/>
    </source>
</evidence>
<comment type="caution">
    <text evidence="13">The sequence shown here is derived from an EMBL/GenBank/DDBJ whole genome shotgun (WGS) entry which is preliminary data.</text>
</comment>
<evidence type="ECO:0000256" key="6">
    <source>
        <dbReference type="ARBA" id="ARBA00022989"/>
    </source>
</evidence>
<feature type="compositionally biased region" description="Basic and acidic residues" evidence="8">
    <location>
        <begin position="939"/>
        <end position="950"/>
    </location>
</feature>